<dbReference type="GO" id="GO:0006508">
    <property type="term" value="P:proteolysis"/>
    <property type="evidence" value="ECO:0007669"/>
    <property type="project" value="InterPro"/>
</dbReference>
<keyword evidence="4" id="KW-1185">Reference proteome</keyword>
<dbReference type="SUPFAM" id="SSF50494">
    <property type="entry name" value="Trypsin-like serine proteases"/>
    <property type="match status" value="1"/>
</dbReference>
<dbReference type="InterPro" id="IPR036034">
    <property type="entry name" value="PDZ_sf"/>
</dbReference>
<dbReference type="Pfam" id="PF13365">
    <property type="entry name" value="Trypsin_2"/>
    <property type="match status" value="1"/>
</dbReference>
<dbReference type="InterPro" id="IPR043504">
    <property type="entry name" value="Peptidase_S1_PA_chymotrypsin"/>
</dbReference>
<dbReference type="EMBL" id="JAMRDG010000002">
    <property type="protein sequence ID" value="KAJ3688995.1"/>
    <property type="molecule type" value="Genomic_DNA"/>
</dbReference>
<dbReference type="PANTHER" id="PTHR47389">
    <property type="entry name" value="OS09G0436400 PROTEIN"/>
    <property type="match status" value="1"/>
</dbReference>
<dbReference type="Gene3D" id="2.40.10.10">
    <property type="entry name" value="Trypsin-like serine proteases"/>
    <property type="match status" value="2"/>
</dbReference>
<accession>A0AAD6ELP3</accession>
<dbReference type="AlphaFoldDB" id="A0AAD6ELP3"/>
<dbReference type="Proteomes" id="UP001210211">
    <property type="component" value="Unassembled WGS sequence"/>
</dbReference>
<dbReference type="SMART" id="SM00228">
    <property type="entry name" value="PDZ"/>
    <property type="match status" value="1"/>
</dbReference>
<reference evidence="3 4" key="1">
    <citation type="journal article" date="2022" name="Cell">
        <title>Repeat-based holocentromeres influence genome architecture and karyotype evolution.</title>
        <authorList>
            <person name="Hofstatter P.G."/>
            <person name="Thangavel G."/>
            <person name="Lux T."/>
            <person name="Neumann P."/>
            <person name="Vondrak T."/>
            <person name="Novak P."/>
            <person name="Zhang M."/>
            <person name="Costa L."/>
            <person name="Castellani M."/>
            <person name="Scott A."/>
            <person name="Toegelov H."/>
            <person name="Fuchs J."/>
            <person name="Mata-Sucre Y."/>
            <person name="Dias Y."/>
            <person name="Vanzela A.L.L."/>
            <person name="Huettel B."/>
            <person name="Almeida C.C.S."/>
            <person name="Simkova H."/>
            <person name="Souza G."/>
            <person name="Pedrosa-Harand A."/>
            <person name="Macas J."/>
            <person name="Mayer K.F.X."/>
            <person name="Houben A."/>
            <person name="Marques A."/>
        </authorList>
    </citation>
    <scope>NUCLEOTIDE SEQUENCE [LARGE SCALE GENOMIC DNA]</scope>
    <source>
        <strain evidence="3">RhyTen1mFocal</strain>
    </source>
</reference>
<dbReference type="SUPFAM" id="SSF50156">
    <property type="entry name" value="PDZ domain-like"/>
    <property type="match status" value="1"/>
</dbReference>
<name>A0AAD6ELP3_9POAL</name>
<dbReference type="PRINTS" id="PR00834">
    <property type="entry name" value="PROTEASES2C"/>
</dbReference>
<dbReference type="Gene3D" id="2.30.42.10">
    <property type="match status" value="1"/>
</dbReference>
<evidence type="ECO:0000259" key="2">
    <source>
        <dbReference type="SMART" id="SM00228"/>
    </source>
</evidence>
<organism evidence="3 4">
    <name type="scientific">Rhynchospora tenuis</name>
    <dbReference type="NCBI Taxonomy" id="198213"/>
    <lineage>
        <taxon>Eukaryota</taxon>
        <taxon>Viridiplantae</taxon>
        <taxon>Streptophyta</taxon>
        <taxon>Embryophyta</taxon>
        <taxon>Tracheophyta</taxon>
        <taxon>Spermatophyta</taxon>
        <taxon>Magnoliopsida</taxon>
        <taxon>Liliopsida</taxon>
        <taxon>Poales</taxon>
        <taxon>Cyperaceae</taxon>
        <taxon>Cyperoideae</taxon>
        <taxon>Rhynchosporeae</taxon>
        <taxon>Rhynchospora</taxon>
    </lineage>
</organism>
<protein>
    <recommendedName>
        <fullName evidence="2">PDZ domain-containing protein</fullName>
    </recommendedName>
</protein>
<dbReference type="PANTHER" id="PTHR47389:SF4">
    <property type="entry name" value="OS09G0436400 PROTEIN"/>
    <property type="match status" value="1"/>
</dbReference>
<feature type="domain" description="PDZ" evidence="2">
    <location>
        <begin position="235"/>
        <end position="322"/>
    </location>
</feature>
<dbReference type="InterPro" id="IPR001478">
    <property type="entry name" value="PDZ"/>
</dbReference>
<evidence type="ECO:0000313" key="3">
    <source>
        <dbReference type="EMBL" id="KAJ3688995.1"/>
    </source>
</evidence>
<proteinExistence type="inferred from homology"/>
<sequence>MEGNMKLDLQTAFNLRKVSPSVVSVVLSIGDKIKCYGSGTLIKTDCDDNSNIATILTSASVIPDLENSGAETKVMVYLSDGKETTAKLVGRDVHYNLALIEITVNQTLPAAKFRWLDDTVFIDECSYKEIKSSMETQNIFPGDRIIALSRSHVGTYFAAAAPGSYIMESPKFDYQELLYTTCVINESWIGGPVVNCNMEVIGVTFYSGGYASFLPINVAMKWWEAIKLNRKLCHPSLGIGVGSLLLGNLESVQDLVHKFPEASKGLVVLKVVPSSAAWASGILEGDIIIKCDGKVLSSSLEFFEAVWERAEATVELVIVKVNHDSPLHVKLAVEDVAVEKFNSWPVDEVKPRAIWMVLEDFFCN</sequence>
<comment type="caution">
    <text evidence="3">The sequence shown here is derived from an EMBL/GenBank/DDBJ whole genome shotgun (WGS) entry which is preliminary data.</text>
</comment>
<dbReference type="InterPro" id="IPR009003">
    <property type="entry name" value="Peptidase_S1_PA"/>
</dbReference>
<comment type="similarity">
    <text evidence="1">Belongs to the peptidase S1C family.</text>
</comment>
<evidence type="ECO:0000256" key="1">
    <source>
        <dbReference type="ARBA" id="ARBA00010541"/>
    </source>
</evidence>
<evidence type="ECO:0000313" key="4">
    <source>
        <dbReference type="Proteomes" id="UP001210211"/>
    </source>
</evidence>
<dbReference type="GO" id="GO:0004252">
    <property type="term" value="F:serine-type endopeptidase activity"/>
    <property type="evidence" value="ECO:0007669"/>
    <property type="project" value="InterPro"/>
</dbReference>
<gene>
    <name evidence="3" type="ORF">LUZ61_018159</name>
</gene>
<dbReference type="Pfam" id="PF13180">
    <property type="entry name" value="PDZ_2"/>
    <property type="match status" value="1"/>
</dbReference>
<dbReference type="InterPro" id="IPR001940">
    <property type="entry name" value="Peptidase_S1C"/>
</dbReference>